<keyword evidence="2" id="KW-1185">Reference proteome</keyword>
<dbReference type="RefSeq" id="WP_184073199.1">
    <property type="nucleotide sequence ID" value="NZ_JACHDS010000001.1"/>
</dbReference>
<dbReference type="Proteomes" id="UP000546642">
    <property type="component" value="Unassembled WGS sequence"/>
</dbReference>
<comment type="caution">
    <text evidence="1">The sequence shown here is derived from an EMBL/GenBank/DDBJ whole genome shotgun (WGS) entry which is preliminary data.</text>
</comment>
<proteinExistence type="predicted"/>
<evidence type="ECO:0000313" key="1">
    <source>
        <dbReference type="EMBL" id="MBB6170504.1"/>
    </source>
</evidence>
<dbReference type="EMBL" id="JACHDS010000001">
    <property type="protein sequence ID" value="MBB6170504.1"/>
    <property type="molecule type" value="Genomic_DNA"/>
</dbReference>
<organism evidence="1 2">
    <name type="scientific">Nocardiopsis mwathae</name>
    <dbReference type="NCBI Taxonomy" id="1472723"/>
    <lineage>
        <taxon>Bacteria</taxon>
        <taxon>Bacillati</taxon>
        <taxon>Actinomycetota</taxon>
        <taxon>Actinomycetes</taxon>
        <taxon>Streptosporangiales</taxon>
        <taxon>Nocardiopsidaceae</taxon>
        <taxon>Nocardiopsis</taxon>
    </lineage>
</organism>
<reference evidence="1 2" key="1">
    <citation type="submission" date="2020-08" db="EMBL/GenBank/DDBJ databases">
        <title>Sequencing the genomes of 1000 actinobacteria strains.</title>
        <authorList>
            <person name="Klenk H.-P."/>
        </authorList>
    </citation>
    <scope>NUCLEOTIDE SEQUENCE [LARGE SCALE GENOMIC DNA]</scope>
    <source>
        <strain evidence="1 2">DSM 46659</strain>
    </source>
</reference>
<dbReference type="InterPro" id="IPR036291">
    <property type="entry name" value="NAD(P)-bd_dom_sf"/>
</dbReference>
<gene>
    <name evidence="1" type="ORF">HNR23_000564</name>
</gene>
<dbReference type="SUPFAM" id="SSF51735">
    <property type="entry name" value="NAD(P)-binding Rossmann-fold domains"/>
    <property type="match status" value="1"/>
</dbReference>
<dbReference type="AlphaFoldDB" id="A0A7W9YEA8"/>
<accession>A0A7W9YEA8</accession>
<sequence length="338" mass="36119">MSRWLVLGGTHFLSREVAAAAVARGHEVVCAARGKSGPVPDGARLVKVDRDEDGGLAPLRGERFDAVVDTAIISYRWVREALAEFGDTAGHWTFVSTMNVYADLSRRGEGVDTPLLEPRYTDPDGPEDFGAYGPIKVASEGAVGEAVGDRALVVRPGLVAGPGDPYDRFGYWPARFARGGRVLVPDALDQPFQMIDVRDLAEWIVASGERGLTGTFDASGPRMTLGTVLEEVAVAVGALDLELVAASPGELGEAEVMPWQGPRSLPLWLPESHHGVVDRDTGPALAAGLRVRPVAETALACLEYERELGTERERQAGLAADEEAALLEKLRFADGNRG</sequence>
<dbReference type="Gene3D" id="3.40.50.720">
    <property type="entry name" value="NAD(P)-binding Rossmann-like Domain"/>
    <property type="match status" value="1"/>
</dbReference>
<evidence type="ECO:0000313" key="2">
    <source>
        <dbReference type="Proteomes" id="UP000546642"/>
    </source>
</evidence>
<protein>
    <submittedName>
        <fullName evidence="1">Nucleoside-diphosphate-sugar epimerase</fullName>
    </submittedName>
</protein>
<name>A0A7W9YEA8_9ACTN</name>